<dbReference type="PANTHER" id="PTHR43255:SF1">
    <property type="entry name" value="IRON-SULFUR-BINDING OXIDOREDUCTASE FADF-RELATED"/>
    <property type="match status" value="1"/>
</dbReference>
<dbReference type="GO" id="GO:0051539">
    <property type="term" value="F:4 iron, 4 sulfur cluster binding"/>
    <property type="evidence" value="ECO:0007669"/>
    <property type="project" value="UniProtKB-KW"/>
</dbReference>
<dbReference type="InterPro" id="IPR051460">
    <property type="entry name" value="HdrC_iron-sulfur_subunit"/>
</dbReference>
<dbReference type="GO" id="GO:0016491">
    <property type="term" value="F:oxidoreductase activity"/>
    <property type="evidence" value="ECO:0007669"/>
    <property type="project" value="UniProtKB-KW"/>
</dbReference>
<comment type="caution">
    <text evidence="9">The sequence shown here is derived from an EMBL/GenBank/DDBJ whole genome shotgun (WGS) entry which is preliminary data.</text>
</comment>
<dbReference type="InterPro" id="IPR017900">
    <property type="entry name" value="4Fe4S_Fe_S_CS"/>
</dbReference>
<evidence type="ECO:0000256" key="1">
    <source>
        <dbReference type="ARBA" id="ARBA00022485"/>
    </source>
</evidence>
<proteinExistence type="predicted"/>
<dbReference type="InterPro" id="IPR009051">
    <property type="entry name" value="Helical_ferredxn"/>
</dbReference>
<protein>
    <submittedName>
        <fullName evidence="9">DUF3483 domain-containing protein</fullName>
    </submittedName>
</protein>
<feature type="transmembrane region" description="Helical" evidence="7">
    <location>
        <begin position="132"/>
        <end position="148"/>
    </location>
</feature>
<feature type="transmembrane region" description="Helical" evidence="7">
    <location>
        <begin position="69"/>
        <end position="87"/>
    </location>
</feature>
<dbReference type="Pfam" id="PF13187">
    <property type="entry name" value="Fer4_9"/>
    <property type="match status" value="1"/>
</dbReference>
<dbReference type="RefSeq" id="WP_119832641.1">
    <property type="nucleotide sequence ID" value="NZ_QYUL01000003.1"/>
</dbReference>
<keyword evidence="7" id="KW-0472">Membrane</keyword>
<feature type="domain" description="4Fe-4S ferredoxin-type" evidence="8">
    <location>
        <begin position="236"/>
        <end position="265"/>
    </location>
</feature>
<gene>
    <name evidence="9" type="ORF">D3877_20380</name>
</gene>
<dbReference type="SUPFAM" id="SSF46548">
    <property type="entry name" value="alpha-helical ferredoxin"/>
    <property type="match status" value="1"/>
</dbReference>
<organism evidence="9 10">
    <name type="scientific">Azospirillum cavernae</name>
    <dbReference type="NCBI Taxonomy" id="2320860"/>
    <lineage>
        <taxon>Bacteria</taxon>
        <taxon>Pseudomonadati</taxon>
        <taxon>Pseudomonadota</taxon>
        <taxon>Alphaproteobacteria</taxon>
        <taxon>Rhodospirillales</taxon>
        <taxon>Azospirillaceae</taxon>
        <taxon>Azospirillum</taxon>
    </lineage>
</organism>
<dbReference type="Pfam" id="PF11982">
    <property type="entry name" value="DUF3483"/>
    <property type="match status" value="1"/>
</dbReference>
<name>A0A418VRS0_9PROT</name>
<keyword evidence="2" id="KW-0479">Metal-binding</keyword>
<evidence type="ECO:0000259" key="8">
    <source>
        <dbReference type="PROSITE" id="PS51379"/>
    </source>
</evidence>
<feature type="region of interest" description="Disordered" evidence="6">
    <location>
        <begin position="284"/>
        <end position="305"/>
    </location>
</feature>
<dbReference type="Pfam" id="PF02754">
    <property type="entry name" value="CCG"/>
    <property type="match status" value="2"/>
</dbReference>
<keyword evidence="7" id="KW-0812">Transmembrane</keyword>
<evidence type="ECO:0000313" key="9">
    <source>
        <dbReference type="EMBL" id="RJF79184.1"/>
    </source>
</evidence>
<dbReference type="EMBL" id="QYUL01000003">
    <property type="protein sequence ID" value="RJF79184.1"/>
    <property type="molecule type" value="Genomic_DNA"/>
</dbReference>
<dbReference type="GO" id="GO:0005886">
    <property type="term" value="C:plasma membrane"/>
    <property type="evidence" value="ECO:0007669"/>
    <property type="project" value="TreeGrafter"/>
</dbReference>
<reference evidence="9 10" key="1">
    <citation type="submission" date="2018-09" db="EMBL/GenBank/DDBJ databases">
        <authorList>
            <person name="Zhu H."/>
        </authorList>
    </citation>
    <scope>NUCLEOTIDE SEQUENCE [LARGE SCALE GENOMIC DNA]</scope>
    <source>
        <strain evidence="9 10">K2W22B-5</strain>
    </source>
</reference>
<keyword evidence="1" id="KW-0004">4Fe-4S</keyword>
<evidence type="ECO:0000256" key="2">
    <source>
        <dbReference type="ARBA" id="ARBA00022723"/>
    </source>
</evidence>
<dbReference type="InterPro" id="IPR017896">
    <property type="entry name" value="4Fe4S_Fe-S-bd"/>
</dbReference>
<dbReference type="InterPro" id="IPR004017">
    <property type="entry name" value="Cys_rich_dom"/>
</dbReference>
<keyword evidence="3" id="KW-0560">Oxidoreductase</keyword>
<evidence type="ECO:0000256" key="6">
    <source>
        <dbReference type="SAM" id="MobiDB-lite"/>
    </source>
</evidence>
<dbReference type="PANTHER" id="PTHR43255">
    <property type="entry name" value="IRON-SULFUR-BINDING OXIDOREDUCTASE FADF-RELATED-RELATED"/>
    <property type="match status" value="1"/>
</dbReference>
<keyword evidence="5" id="KW-0411">Iron-sulfur</keyword>
<feature type="domain" description="4Fe-4S ferredoxin-type" evidence="8">
    <location>
        <begin position="310"/>
        <end position="341"/>
    </location>
</feature>
<dbReference type="Proteomes" id="UP000283458">
    <property type="component" value="Unassembled WGS sequence"/>
</dbReference>
<dbReference type="PROSITE" id="PS51379">
    <property type="entry name" value="4FE4S_FER_2"/>
    <property type="match status" value="2"/>
</dbReference>
<dbReference type="InterPro" id="IPR021872">
    <property type="entry name" value="Csal_0991-like_N"/>
</dbReference>
<dbReference type="FunFam" id="1.10.1060.10:FF:000014">
    <property type="entry name" value="DgcB, Dimethylglycine catabolism"/>
    <property type="match status" value="1"/>
</dbReference>
<evidence type="ECO:0000313" key="10">
    <source>
        <dbReference type="Proteomes" id="UP000283458"/>
    </source>
</evidence>
<dbReference type="OrthoDB" id="9794954at2"/>
<dbReference type="AlphaFoldDB" id="A0A418VRS0"/>
<dbReference type="GO" id="GO:0046872">
    <property type="term" value="F:metal ion binding"/>
    <property type="evidence" value="ECO:0007669"/>
    <property type="project" value="UniProtKB-KW"/>
</dbReference>
<feature type="transmembrane region" description="Helical" evidence="7">
    <location>
        <begin position="160"/>
        <end position="180"/>
    </location>
</feature>
<keyword evidence="4" id="KW-0408">Iron</keyword>
<evidence type="ECO:0000256" key="4">
    <source>
        <dbReference type="ARBA" id="ARBA00023004"/>
    </source>
</evidence>
<keyword evidence="7" id="KW-1133">Transmembrane helix</keyword>
<sequence>MVAAALSTVTLTVLLVGLALALVQARRWRAGRAAAVDLWAGLAALPGRYLVDVHAVVGRTPFNARFHALSAGGFLAALALLVVLALPPLRHPALWGLLALALAAMLAGGLMVGYRRRVLRPAGLSGGRFNRLPLALTGFAAAFLLVAADQSAGGVLPVPVGLALVALGGWGLAELVFGVWNGPLKHAVHGALHLVAHPRPARFHDGAGRDSGLRPLDLETADSGPLGAGRVVDFAWNRLLGFDACVQCGRCETACPAFAAGLPLNPKKLIQDLVLSLDEGGDDRAYTGSRHPGRPVGAATSGPSRPLVGPQAMIHPDTLWACTTCRACVQECPMMIEHVDAVVDLRRFQTLELGATPAKAAGVLEELRATDNPGGRSLDRRLDWAVDLRLPVLAAGGTCDVLLWLGDGAYDLRNQRSLRALVLLLRRAGVDFAVLGAEELDCGDVARRLGDEATFQDLARRNVALLNGRRFARIVTADPHAFHTLRNEYPAFGGRWTVLHHTAFLLELVRSGALTVTAPLGQAVAYHDPCYLGRYNGETDAPRALLDAIGARRREMERSGLRSRCCGGGGGAPLTDVAGERRIPDMRMDDARASGAPILAVACPTCTLMLEGVVEPRPAVAEIAELVLAATEPTR</sequence>
<evidence type="ECO:0000256" key="5">
    <source>
        <dbReference type="ARBA" id="ARBA00023014"/>
    </source>
</evidence>
<evidence type="ECO:0000256" key="7">
    <source>
        <dbReference type="SAM" id="Phobius"/>
    </source>
</evidence>
<dbReference type="Gene3D" id="1.10.1060.10">
    <property type="entry name" value="Alpha-helical ferredoxin"/>
    <property type="match status" value="1"/>
</dbReference>
<accession>A0A418VRS0</accession>
<dbReference type="PROSITE" id="PS00198">
    <property type="entry name" value="4FE4S_FER_1"/>
    <property type="match status" value="2"/>
</dbReference>
<feature type="transmembrane region" description="Helical" evidence="7">
    <location>
        <begin position="93"/>
        <end position="112"/>
    </location>
</feature>
<keyword evidence="10" id="KW-1185">Reference proteome</keyword>
<evidence type="ECO:0000256" key="3">
    <source>
        <dbReference type="ARBA" id="ARBA00023002"/>
    </source>
</evidence>